<accession>A0AA41VHE4</accession>
<dbReference type="GO" id="GO:0016740">
    <property type="term" value="F:transferase activity"/>
    <property type="evidence" value="ECO:0007669"/>
    <property type="project" value="UniProtKB-KW"/>
</dbReference>
<proteinExistence type="predicted"/>
<reference evidence="2" key="1">
    <citation type="submission" date="2022-03" db="EMBL/GenBank/DDBJ databases">
        <title>A functionally conserved STORR gene fusion in Papaver species that diverged 16.8 million years ago.</title>
        <authorList>
            <person name="Catania T."/>
        </authorList>
    </citation>
    <scope>NUCLEOTIDE SEQUENCE</scope>
    <source>
        <strain evidence="2">S-191538</strain>
    </source>
</reference>
<dbReference type="PANTHER" id="PTHR31896">
    <property type="entry name" value="FAMILY REGULATORY PROTEIN, PUTATIVE (AFU_ORTHOLOGUE AFUA_3G14730)-RELATED"/>
    <property type="match status" value="1"/>
</dbReference>
<sequence length="167" mass="18764">MSSSKQVRRVFATKVRPASYIDQQTNDTHKRIHLNPCDLLFLSLTYIQKGFLFTKQQGVNDESINSNKISHLKTSLSHTLDLFYPLAGRLAIEKHEDGAEFVHATADISVEDILSPTYVPQSIIDPLFPLNGIHPLLSVQVNELIDGIFIGCSANHSKCHWYWSSTA</sequence>
<dbReference type="Pfam" id="PF02458">
    <property type="entry name" value="Transferase"/>
    <property type="match status" value="1"/>
</dbReference>
<dbReference type="InterPro" id="IPR051283">
    <property type="entry name" value="Sec_Metabolite_Acyltrans"/>
</dbReference>
<protein>
    <submittedName>
        <fullName evidence="2">Uncharacterized protein</fullName>
    </submittedName>
</protein>
<name>A0AA41VHE4_PAPNU</name>
<organism evidence="2 3">
    <name type="scientific">Papaver nudicaule</name>
    <name type="common">Iceland poppy</name>
    <dbReference type="NCBI Taxonomy" id="74823"/>
    <lineage>
        <taxon>Eukaryota</taxon>
        <taxon>Viridiplantae</taxon>
        <taxon>Streptophyta</taxon>
        <taxon>Embryophyta</taxon>
        <taxon>Tracheophyta</taxon>
        <taxon>Spermatophyta</taxon>
        <taxon>Magnoliopsida</taxon>
        <taxon>Ranunculales</taxon>
        <taxon>Papaveraceae</taxon>
        <taxon>Papaveroideae</taxon>
        <taxon>Papaver</taxon>
    </lineage>
</organism>
<dbReference type="Proteomes" id="UP001177140">
    <property type="component" value="Unassembled WGS sequence"/>
</dbReference>
<dbReference type="EMBL" id="JAJJMA010221870">
    <property type="protein sequence ID" value="MCL7041260.1"/>
    <property type="molecule type" value="Genomic_DNA"/>
</dbReference>
<dbReference type="AlphaFoldDB" id="A0AA41VHE4"/>
<keyword evidence="1" id="KW-0808">Transferase</keyword>
<comment type="caution">
    <text evidence="2">The sequence shown here is derived from an EMBL/GenBank/DDBJ whole genome shotgun (WGS) entry which is preliminary data.</text>
</comment>
<dbReference type="Gene3D" id="3.30.559.10">
    <property type="entry name" value="Chloramphenicol acetyltransferase-like domain"/>
    <property type="match status" value="1"/>
</dbReference>
<keyword evidence="3" id="KW-1185">Reference proteome</keyword>
<gene>
    <name evidence="2" type="ORF">MKW94_013980</name>
</gene>
<evidence type="ECO:0000313" key="2">
    <source>
        <dbReference type="EMBL" id="MCL7041260.1"/>
    </source>
</evidence>
<dbReference type="InterPro" id="IPR023213">
    <property type="entry name" value="CAT-like_dom_sf"/>
</dbReference>
<evidence type="ECO:0000313" key="3">
    <source>
        <dbReference type="Proteomes" id="UP001177140"/>
    </source>
</evidence>
<evidence type="ECO:0000256" key="1">
    <source>
        <dbReference type="ARBA" id="ARBA00022679"/>
    </source>
</evidence>
<dbReference type="PANTHER" id="PTHR31896:SF43">
    <property type="entry name" value="PROTEIN ENHANCED PSEUDOMONAS SUSCEPTIBILITY 1"/>
    <property type="match status" value="1"/>
</dbReference>